<feature type="region of interest" description="Disordered" evidence="1">
    <location>
        <begin position="371"/>
        <end position="394"/>
    </location>
</feature>
<dbReference type="PROSITE" id="PS50105">
    <property type="entry name" value="SAM_DOMAIN"/>
    <property type="match status" value="1"/>
</dbReference>
<organism evidence="3">
    <name type="scientific">Culicoides sonorensis</name>
    <name type="common">Biting midge</name>
    <dbReference type="NCBI Taxonomy" id="179676"/>
    <lineage>
        <taxon>Eukaryota</taxon>
        <taxon>Metazoa</taxon>
        <taxon>Ecdysozoa</taxon>
        <taxon>Arthropoda</taxon>
        <taxon>Hexapoda</taxon>
        <taxon>Insecta</taxon>
        <taxon>Pterygota</taxon>
        <taxon>Neoptera</taxon>
        <taxon>Endopterygota</taxon>
        <taxon>Diptera</taxon>
        <taxon>Nematocera</taxon>
        <taxon>Chironomoidea</taxon>
        <taxon>Ceratopogonidae</taxon>
        <taxon>Ceratopogoninae</taxon>
        <taxon>Culicoides</taxon>
        <taxon>Monoculicoides</taxon>
    </lineage>
</organism>
<dbReference type="InterPro" id="IPR013761">
    <property type="entry name" value="SAM/pointed_sf"/>
</dbReference>
<dbReference type="EMBL" id="UFQT01001173">
    <property type="protein sequence ID" value="SSX29274.1"/>
    <property type="molecule type" value="Genomic_DNA"/>
</dbReference>
<gene>
    <name evidence="3" type="primary">CSON001096</name>
</gene>
<reference evidence="3" key="1">
    <citation type="submission" date="2018-07" db="EMBL/GenBank/DDBJ databases">
        <authorList>
            <person name="Quirk P.G."/>
            <person name="Krulwich T.A."/>
        </authorList>
    </citation>
    <scope>NUCLEOTIDE SEQUENCE</scope>
</reference>
<dbReference type="Pfam" id="PF18017">
    <property type="entry name" value="SAM_4"/>
    <property type="match status" value="1"/>
</dbReference>
<sequence>MSTLEKWTDFFRTAGLPREVANTYAHSFTENRIQMSMLPDLNKEYLREMGIFRMGDIILILRQAKSVQEKVQVVSGGKRKVSDDSEDERQVLKRKITVLSEKLRPEAKLISKKEVLTEESDDEPPPIRKKLVTEPQKTRISLKSVNDREVPQRLTLSTKSLKRADVKNSSIFDRLGSKSADPHVKPILKSISTPPVSTQVKNQRVLLVKKVPAKATYESSNDSDENLTDDESDYVNTSTEKSVSFSAQDEVIEIAAQKKGILKKRLQMTSTGQQNKNVKARLGIQSPIKNASNAMQKMRLQSQQSPARNTSIKLVKPIMRSDEIILQQKKNVVSVHQRLFKKQPESPAKKSISVVNPGRKIKLTQQVTVKNGSGANRQKNNGSVFDRLGYNNRK</sequence>
<dbReference type="VEuPathDB" id="VectorBase:CSON001096"/>
<accession>A0A336MFX6</accession>
<evidence type="ECO:0000256" key="1">
    <source>
        <dbReference type="SAM" id="MobiDB-lite"/>
    </source>
</evidence>
<dbReference type="Gene3D" id="1.10.150.50">
    <property type="entry name" value="Transcription Factor, Ets-1"/>
    <property type="match status" value="1"/>
</dbReference>
<dbReference type="InterPro" id="IPR039161">
    <property type="entry name" value="C19orf47-like"/>
</dbReference>
<dbReference type="PANTHER" id="PTHR21359">
    <property type="entry name" value="DUF5577 DOMAIN-CONTAINING PROTEIN"/>
    <property type="match status" value="1"/>
</dbReference>
<name>A0A336MFX6_CULSO</name>
<feature type="compositionally biased region" description="Polar residues" evidence="1">
    <location>
        <begin position="371"/>
        <end position="383"/>
    </location>
</feature>
<protein>
    <submittedName>
        <fullName evidence="3">CSON001096 protein</fullName>
    </submittedName>
</protein>
<feature type="region of interest" description="Disordered" evidence="1">
    <location>
        <begin position="214"/>
        <end position="233"/>
    </location>
</feature>
<evidence type="ECO:0000259" key="2">
    <source>
        <dbReference type="PROSITE" id="PS50105"/>
    </source>
</evidence>
<feature type="domain" description="SAM" evidence="2">
    <location>
        <begin position="1"/>
        <end position="70"/>
    </location>
</feature>
<feature type="compositionally biased region" description="Acidic residues" evidence="1">
    <location>
        <begin position="221"/>
        <end position="233"/>
    </location>
</feature>
<dbReference type="PANTHER" id="PTHR21359:SF1">
    <property type="entry name" value="DUF5577 DOMAIN-CONTAINING PROTEIN"/>
    <property type="match status" value="1"/>
</dbReference>
<dbReference type="SUPFAM" id="SSF47769">
    <property type="entry name" value="SAM/Pointed domain"/>
    <property type="match status" value="1"/>
</dbReference>
<evidence type="ECO:0000313" key="3">
    <source>
        <dbReference type="EMBL" id="SSX29274.1"/>
    </source>
</evidence>
<proteinExistence type="predicted"/>
<dbReference type="AlphaFoldDB" id="A0A336MFX6"/>
<dbReference type="InterPro" id="IPR001660">
    <property type="entry name" value="SAM"/>
</dbReference>
<dbReference type="OMA" id="ASNAMQK"/>
<dbReference type="GO" id="GO:0005634">
    <property type="term" value="C:nucleus"/>
    <property type="evidence" value="ECO:0007669"/>
    <property type="project" value="TreeGrafter"/>
</dbReference>